<reference evidence="8" key="1">
    <citation type="journal article" date="2021" name="Nat. Microbiol.">
        <title>Cocultivation of an ultrasmall environmental parasitic bacterium with lytic ability against bacteria associated with wastewater foams.</title>
        <authorList>
            <person name="Batinovic S."/>
            <person name="Rose J.J.A."/>
            <person name="Ratcliffe J."/>
            <person name="Seviour R.J."/>
            <person name="Petrovski S."/>
        </authorList>
    </citation>
    <scope>NUCLEOTIDE SEQUENCE</scope>
    <source>
        <strain evidence="8">CON9</strain>
    </source>
</reference>
<keyword evidence="4" id="KW-0067">ATP-binding</keyword>
<dbReference type="EMBL" id="CP045809">
    <property type="protein sequence ID" value="QHN36492.1"/>
    <property type="molecule type" value="Genomic_DNA"/>
</dbReference>
<dbReference type="InterPro" id="IPR009091">
    <property type="entry name" value="RCC1/BLIP-II"/>
</dbReference>
<evidence type="ECO:0000256" key="1">
    <source>
        <dbReference type="ARBA" id="ARBA00007381"/>
    </source>
</evidence>
<dbReference type="InterPro" id="IPR018181">
    <property type="entry name" value="Heat_shock_70_CS"/>
</dbReference>
<dbReference type="Pfam" id="PF00415">
    <property type="entry name" value="RCC1"/>
    <property type="match status" value="4"/>
</dbReference>
<evidence type="ECO:0000313" key="9">
    <source>
        <dbReference type="Proteomes" id="UP001059836"/>
    </source>
</evidence>
<dbReference type="InterPro" id="IPR013126">
    <property type="entry name" value="Hsp_70_fam"/>
</dbReference>
<dbReference type="PANTHER" id="PTHR22872">
    <property type="entry name" value="BTK-BINDING PROTEIN-RELATED"/>
    <property type="match status" value="1"/>
</dbReference>
<keyword evidence="6" id="KW-0143">Chaperone</keyword>
<organism evidence="8 9">
    <name type="scientific">Gordonia pseudamarae</name>
    <dbReference type="NCBI Taxonomy" id="2831662"/>
    <lineage>
        <taxon>Bacteria</taxon>
        <taxon>Bacillati</taxon>
        <taxon>Actinomycetota</taxon>
        <taxon>Actinomycetes</taxon>
        <taxon>Mycobacteriales</taxon>
        <taxon>Gordoniaceae</taxon>
        <taxon>Gordonia</taxon>
    </lineage>
</organism>
<name>A0ABX6IKR4_9ACTN</name>
<evidence type="ECO:0000256" key="7">
    <source>
        <dbReference type="SAM" id="MobiDB-lite"/>
    </source>
</evidence>
<dbReference type="PROSITE" id="PS01036">
    <property type="entry name" value="HSP70_3"/>
    <property type="match status" value="1"/>
</dbReference>
<dbReference type="Gene3D" id="2.130.10.30">
    <property type="entry name" value="Regulator of chromosome condensation 1/beta-lactamase-inhibitor protein II"/>
    <property type="match status" value="2"/>
</dbReference>
<dbReference type="InterPro" id="IPR000408">
    <property type="entry name" value="Reg_chr_condens"/>
</dbReference>
<evidence type="ECO:0000256" key="5">
    <source>
        <dbReference type="ARBA" id="ARBA00023016"/>
    </source>
</evidence>
<dbReference type="PRINTS" id="PR00301">
    <property type="entry name" value="HEATSHOCK70"/>
</dbReference>
<keyword evidence="3" id="KW-0547">Nucleotide-binding</keyword>
<accession>A0ABX6IKR4</accession>
<dbReference type="Gene3D" id="3.90.640.10">
    <property type="entry name" value="Actin, Chain A, domain 4"/>
    <property type="match status" value="1"/>
</dbReference>
<sequence>MGQTRLSIDFGTTNTAAAFLDRDGQLHQIRLSHTAALMPSAVFADTAGATGHATRAALVVGGAAINLSATRPEAFEPNPKRRLREPDIMLADARFPTVELVAAVFRSVLSSASAVAGTGFDEVILTHPDGWAGFMQSRLREAAHRAGIPPQRLRLITEAQAAAQYYSSRTDLPAVPRLCVFDFGAGTCDVAVLDRTDTGYTVVASDGLEDLGGNDIDGRIFDWILRYVTRPGHTTTPANQLLPQLQNPHARLTLIDHIRNAKETLSTANRAVIPLPDGTPIQLTRNEFDALIHSDIQRGVALTTRVLGAAQQRAPIPLGQIYLVGGSSHIPLIHRELAALGPIATLGDPKTVVVEGALREPSTRSGPPPVIPVHDPLDPNHLHDRNQERHRDQQHNQHQQYNSDQQHDHRQQHDQYQQNDLHQQHDDRGRENISASRRTPVIALVTLVLVAVAAVVATVAVTTDNNSGSDDPPREITAVADLTGVTSLSTSYGKDGTVTCAVSDTVPYCWGDNHYGQLGDGTTVNRAVPTPVKGLASADTITTSGLTTCAIADGTAYCWGDNSGGQIGDGSTTNRVEPVRIDTLPEVTTISTGTANYSDGTLASATCAIADNTPYCWGNNKYGGLGDESTVDQTVPQTVPGLTGASEIVTSGGTSCAIATVLYCWGANGGGEIGDGTTESRATPVKVGGFVNPSSITTSGGTTCVIDGTTPYCWGNNTSGALGNGLLTGHATPGPIPGLTNVTSLYTSGFATCALSGGAAYCWGENGDGQLGDGTTTDRTSPVRVPDIADATSITTRGTTTCAIVDKSVRCWGRL</sequence>
<dbReference type="InterPro" id="IPR051625">
    <property type="entry name" value="Signaling_Regulatory_Domain"/>
</dbReference>
<evidence type="ECO:0000256" key="4">
    <source>
        <dbReference type="ARBA" id="ARBA00022840"/>
    </source>
</evidence>
<keyword evidence="2" id="KW-0677">Repeat</keyword>
<feature type="compositionally biased region" description="Basic and acidic residues" evidence="7">
    <location>
        <begin position="375"/>
        <end position="395"/>
    </location>
</feature>
<dbReference type="PROSITE" id="PS50012">
    <property type="entry name" value="RCC1_3"/>
    <property type="match status" value="2"/>
</dbReference>
<evidence type="ECO:0000256" key="6">
    <source>
        <dbReference type="ARBA" id="ARBA00023186"/>
    </source>
</evidence>
<evidence type="ECO:0000256" key="2">
    <source>
        <dbReference type="ARBA" id="ARBA00022737"/>
    </source>
</evidence>
<proteinExistence type="inferred from homology"/>
<dbReference type="Pfam" id="PF00012">
    <property type="entry name" value="HSP70"/>
    <property type="match status" value="1"/>
</dbReference>
<protein>
    <submittedName>
        <fullName evidence="8">Hsp70 family protein</fullName>
    </submittedName>
</protein>
<gene>
    <name evidence="8" type="ORF">GII31_17955</name>
</gene>
<feature type="compositionally biased region" description="Basic and acidic residues" evidence="7">
    <location>
        <begin position="422"/>
        <end position="431"/>
    </location>
</feature>
<dbReference type="Gene3D" id="3.30.420.40">
    <property type="match status" value="2"/>
</dbReference>
<evidence type="ECO:0000256" key="3">
    <source>
        <dbReference type="ARBA" id="ARBA00022741"/>
    </source>
</evidence>
<evidence type="ECO:0000313" key="8">
    <source>
        <dbReference type="EMBL" id="QHN36492.1"/>
    </source>
</evidence>
<dbReference type="SUPFAM" id="SSF50985">
    <property type="entry name" value="RCC1/BLIP-II"/>
    <property type="match status" value="2"/>
</dbReference>
<feature type="region of interest" description="Disordered" evidence="7">
    <location>
        <begin position="359"/>
        <end position="434"/>
    </location>
</feature>
<dbReference type="SUPFAM" id="SSF53067">
    <property type="entry name" value="Actin-like ATPase domain"/>
    <property type="match status" value="2"/>
</dbReference>
<comment type="similarity">
    <text evidence="1">Belongs to the heat shock protein 70 family.</text>
</comment>
<dbReference type="RefSeq" id="WP_213244745.1">
    <property type="nucleotide sequence ID" value="NZ_CP045806.1"/>
</dbReference>
<dbReference type="Proteomes" id="UP001059836">
    <property type="component" value="Chromosome"/>
</dbReference>
<keyword evidence="5" id="KW-0346">Stress response</keyword>
<dbReference type="InterPro" id="IPR043129">
    <property type="entry name" value="ATPase_NBD"/>
</dbReference>
<keyword evidence="9" id="KW-1185">Reference proteome</keyword>